<name>A0A928BQW2_XYLRU</name>
<dbReference type="AlphaFoldDB" id="A0A928BQW2"/>
<accession>A0A928BQW2</accession>
<feature type="transmembrane region" description="Helical" evidence="1">
    <location>
        <begin position="211"/>
        <end position="232"/>
    </location>
</feature>
<protein>
    <submittedName>
        <fullName evidence="2">Uncharacterized protein</fullName>
    </submittedName>
</protein>
<feature type="transmembrane region" description="Helical" evidence="1">
    <location>
        <begin position="180"/>
        <end position="199"/>
    </location>
</feature>
<feature type="transmembrane region" description="Helical" evidence="1">
    <location>
        <begin position="278"/>
        <end position="296"/>
    </location>
</feature>
<feature type="transmembrane region" description="Helical" evidence="1">
    <location>
        <begin position="324"/>
        <end position="341"/>
    </location>
</feature>
<organism evidence="2 3">
    <name type="scientific">Xylanibacter ruminicola</name>
    <name type="common">Prevotella ruminicola</name>
    <dbReference type="NCBI Taxonomy" id="839"/>
    <lineage>
        <taxon>Bacteria</taxon>
        <taxon>Pseudomonadati</taxon>
        <taxon>Bacteroidota</taxon>
        <taxon>Bacteroidia</taxon>
        <taxon>Bacteroidales</taxon>
        <taxon>Prevotellaceae</taxon>
        <taxon>Xylanibacter</taxon>
    </lineage>
</organism>
<dbReference type="InterPro" id="IPR036259">
    <property type="entry name" value="MFS_trans_sf"/>
</dbReference>
<feature type="transmembrane region" description="Helical" evidence="1">
    <location>
        <begin position="383"/>
        <end position="401"/>
    </location>
</feature>
<dbReference type="SUPFAM" id="SSF103473">
    <property type="entry name" value="MFS general substrate transporter"/>
    <property type="match status" value="1"/>
</dbReference>
<proteinExistence type="predicted"/>
<keyword evidence="1" id="KW-0472">Membrane</keyword>
<feature type="transmembrane region" description="Helical" evidence="1">
    <location>
        <begin position="62"/>
        <end position="79"/>
    </location>
</feature>
<feature type="transmembrane region" description="Helical" evidence="1">
    <location>
        <begin position="148"/>
        <end position="168"/>
    </location>
</feature>
<dbReference type="EMBL" id="SUYD01000001">
    <property type="protein sequence ID" value="MBE6265074.1"/>
    <property type="molecule type" value="Genomic_DNA"/>
</dbReference>
<feature type="transmembrane region" description="Helical" evidence="1">
    <location>
        <begin position="244"/>
        <end position="266"/>
    </location>
</feature>
<feature type="transmembrane region" description="Helical" evidence="1">
    <location>
        <begin position="348"/>
        <end position="371"/>
    </location>
</feature>
<evidence type="ECO:0000256" key="1">
    <source>
        <dbReference type="SAM" id="Phobius"/>
    </source>
</evidence>
<evidence type="ECO:0000313" key="3">
    <source>
        <dbReference type="Proteomes" id="UP000763088"/>
    </source>
</evidence>
<evidence type="ECO:0000313" key="2">
    <source>
        <dbReference type="EMBL" id="MBE6265074.1"/>
    </source>
</evidence>
<dbReference type="Proteomes" id="UP000763088">
    <property type="component" value="Unassembled WGS sequence"/>
</dbReference>
<feature type="transmembrane region" description="Helical" evidence="1">
    <location>
        <begin position="463"/>
        <end position="482"/>
    </location>
</feature>
<feature type="transmembrane region" description="Helical" evidence="1">
    <location>
        <begin position="26"/>
        <end position="42"/>
    </location>
</feature>
<feature type="transmembrane region" description="Helical" evidence="1">
    <location>
        <begin position="91"/>
        <end position="111"/>
    </location>
</feature>
<keyword evidence="1" id="KW-1133">Transmembrane helix</keyword>
<sequence>MADPMIGRPFAMPMLKPFIPKAMQPWTYLLMAVIFQLVNVTYMGNMHEMMGAMSIMREDSTFIFLCGVVGVAMPFPILFRLKFRFTNRSLLLFSVSGMIVCILLSLLTESIPVLCVLSYACCFMKLMATFECFSNIQLWMTPKRDFEIFFPLLYIVVLGDMSASGWLSQQLSYYCGSYHAMQYFIVSLLLVALIFIYTCTQHFRFMRPMPFLAIDWLGCLLWSASVLEVIWLFNYGEYYNWSDSRVWCMVLCALPITVFFACGRMMHIHHPYIDPRAFGYKTLAAILFFFVVEEWMNSTHNALEGMFTGSILHYGMLTSSRFNIVGWIGSVSGCLFCLWWMKMLRLKYTPLLTIGFALMLAYQVMMYFYITPELNIERLYAPTFVRTFGYAIFFCVLTIYLEELMPFQHFFMSLTIAAFIRNGVVDSISGGIYSYLMRYHVADNLARGVPIDATQSIMQAVKYLYGVTCLIGCLFLLLLMLWHVQPVRSTLKHLPYWNKLGQEMRNELAK</sequence>
<reference evidence="2" key="1">
    <citation type="submission" date="2019-04" db="EMBL/GenBank/DDBJ databases">
        <title>Evolution of Biomass-Degrading Anaerobic Consortia Revealed by Metagenomics.</title>
        <authorList>
            <person name="Peng X."/>
        </authorList>
    </citation>
    <scope>NUCLEOTIDE SEQUENCE</scope>
    <source>
        <strain evidence="2">SIG141</strain>
    </source>
</reference>
<keyword evidence="1" id="KW-0812">Transmembrane</keyword>
<comment type="caution">
    <text evidence="2">The sequence shown here is derived from an EMBL/GenBank/DDBJ whole genome shotgun (WGS) entry which is preliminary data.</text>
</comment>
<gene>
    <name evidence="2" type="ORF">E7102_01175</name>
</gene>